<accession>A0A2H6NGL3</accession>
<organism evidence="1">
    <name type="scientific">Micrurus carvalhoi</name>
    <dbReference type="NCBI Taxonomy" id="3147026"/>
    <lineage>
        <taxon>Eukaryota</taxon>
        <taxon>Metazoa</taxon>
        <taxon>Chordata</taxon>
        <taxon>Craniata</taxon>
        <taxon>Vertebrata</taxon>
        <taxon>Euteleostomi</taxon>
        <taxon>Lepidosauria</taxon>
        <taxon>Squamata</taxon>
        <taxon>Bifurcata</taxon>
        <taxon>Unidentata</taxon>
        <taxon>Episquamata</taxon>
        <taxon>Toxicofera</taxon>
        <taxon>Serpentes</taxon>
        <taxon>Colubroidea</taxon>
        <taxon>Elapidae</taxon>
        <taxon>Elapinae</taxon>
        <taxon>Micrurus</taxon>
    </lineage>
</organism>
<name>A0A2H6NGL3_9SAUR</name>
<dbReference type="EMBL" id="IACI01108847">
    <property type="protein sequence ID" value="LAA32130.1"/>
    <property type="molecule type" value="Transcribed_RNA"/>
</dbReference>
<sequence length="138" mass="16054">MPWTFAFGGFFSTPKNVFAKGTQDEKDPSPLKTKTKQKKKHKTLYIIYFIKLWSCAFEKTFLIYEMRCLPLLLSLSSKEIQAWSFLRCLAHNETCAYSQHQLLLCHEVMGLGGRHRWEWTGPERFPPPAKLNSLGIKL</sequence>
<proteinExistence type="predicted"/>
<dbReference type="AlphaFoldDB" id="A0A2H6NGL3"/>
<protein>
    <submittedName>
        <fullName evidence="1">Uncharacterized protein</fullName>
    </submittedName>
</protein>
<reference evidence="1" key="1">
    <citation type="submission" date="2017-07" db="EMBL/GenBank/DDBJ databases">
        <authorList>
            <person name="Mikheyev A."/>
            <person name="Grau M."/>
        </authorList>
    </citation>
    <scope>NUCLEOTIDE SEQUENCE</scope>
    <source>
        <tissue evidence="1">Venom_gland</tissue>
    </source>
</reference>
<reference evidence="1" key="2">
    <citation type="submission" date="2017-12" db="EMBL/GenBank/DDBJ databases">
        <title>Coralsnake Venomics: Analyses of Venom Gland Transcriptomes and Proteomes of Six Brazilian Taxa.</title>
        <authorList>
            <person name="Aird S.D."/>
            <person name="Jorge da Silva N."/>
            <person name="Qiu L."/>
            <person name="Villar-Briones A."/>
            <person name="Aparecida-Saddi V."/>
            <person name="Campos-Telles M.P."/>
            <person name="Grau M."/>
            <person name="Mikheyev A.S."/>
        </authorList>
    </citation>
    <scope>NUCLEOTIDE SEQUENCE</scope>
    <source>
        <tissue evidence="1">Venom_gland</tissue>
    </source>
</reference>
<evidence type="ECO:0000313" key="1">
    <source>
        <dbReference type="EMBL" id="LAA32130.1"/>
    </source>
</evidence>